<evidence type="ECO:0000256" key="2">
    <source>
        <dbReference type="ARBA" id="ARBA00014587"/>
    </source>
</evidence>
<dbReference type="GO" id="GO:0003924">
    <property type="term" value="F:GTPase activity"/>
    <property type="evidence" value="ECO:0007669"/>
    <property type="project" value="TreeGrafter"/>
</dbReference>
<dbReference type="Gene3D" id="3.40.50.300">
    <property type="entry name" value="P-loop containing nucleotide triphosphate hydrolases"/>
    <property type="match status" value="1"/>
</dbReference>
<dbReference type="CDD" id="cd17872">
    <property type="entry name" value="GPN3"/>
    <property type="match status" value="1"/>
</dbReference>
<reference evidence="8 9" key="1">
    <citation type="submission" date="2014-11" db="EMBL/GenBank/DDBJ databases">
        <title>Comparative genomic analysis of Cryptosporidium hominis reveals occurrence of genetic recombination in virulent subtypes.</title>
        <authorList>
            <person name="Guo Y."/>
            <person name="Tang K."/>
            <person name="Frace M."/>
            <person name="Li N."/>
            <person name="Roellig D.M."/>
            <person name="Sammons S."/>
            <person name="Knipe K."/>
            <person name="Rowe L."/>
            <person name="Feng Y."/>
            <person name="Xiao L."/>
        </authorList>
    </citation>
    <scope>NUCLEOTIDE SEQUENCE [LARGE SCALE GENOMIC DNA]</scope>
    <source>
        <strain evidence="8">30976</strain>
    </source>
</reference>
<reference evidence="8 9" key="3">
    <citation type="submission" date="2017-10" db="EMBL/GenBank/DDBJ databases">
        <title>Consistent, comparative and evidence-based genome annotation and re-annotation for the closely-related species, Cryptosporidium parvum, C. hominis and C. tyzzeri.</title>
        <authorList>
            <person name="Baptista R.P."/>
            <person name="Li Y."/>
            <person name="Sateriale A."/>
            <person name="Striepen B."/>
            <person name="Kissinger J.C."/>
        </authorList>
    </citation>
    <scope>NUCLEOTIDE SEQUENCE [LARGE SCALE GENOMIC DNA]</scope>
    <source>
        <strain evidence="8">30976</strain>
    </source>
</reference>
<keyword evidence="9" id="KW-1185">Reference proteome</keyword>
<reference evidence="7" key="2">
    <citation type="submission" date="2015-08" db="EMBL/GenBank/DDBJ databases">
        <authorList>
            <person name="Babu N.S."/>
            <person name="Beckwith C.J."/>
            <person name="Beseler K.G."/>
            <person name="Brison A."/>
            <person name="Carone J.V."/>
            <person name="Caskin T.P."/>
            <person name="Diamond M."/>
            <person name="Durham M.E."/>
            <person name="Foxe J.M."/>
            <person name="Go M."/>
            <person name="Henderson B.A."/>
            <person name="Jones I.B."/>
            <person name="McGettigan J.A."/>
            <person name="Micheletti S.J."/>
            <person name="Nasrallah M.E."/>
            <person name="Ortiz D."/>
            <person name="Piller C.R."/>
            <person name="Privatt S.R."/>
            <person name="Schneider S.L."/>
            <person name="Sharp S."/>
            <person name="Smith T.C."/>
            <person name="Stanton J.D."/>
            <person name="Ullery H.E."/>
            <person name="Wilson R.J."/>
            <person name="Serrano M.G."/>
            <person name="Buck G."/>
            <person name="Lee V."/>
            <person name="Wang Y."/>
            <person name="Carvalho R."/>
            <person name="Voegtly L."/>
            <person name="Shi R."/>
            <person name="Duckworth R."/>
            <person name="Johnson A."/>
            <person name="Loviza R."/>
            <person name="Walstead R."/>
            <person name="Shah Z."/>
            <person name="Kiflezghi M."/>
            <person name="Wade K."/>
            <person name="Ball S.L."/>
            <person name="Bradley K.W."/>
            <person name="Asai D.J."/>
            <person name="Bowman C.A."/>
            <person name="Russell D.A."/>
            <person name="Pope W.H."/>
            <person name="Jacobs-Sera D."/>
            <person name="Hendrix R.W."/>
            <person name="Hatfull G.F."/>
        </authorList>
    </citation>
    <scope>NUCLEOTIDE SEQUENCE [LARGE SCALE GENOMIC DNA]</scope>
</reference>
<evidence type="ECO:0000256" key="1">
    <source>
        <dbReference type="ARBA" id="ARBA00005290"/>
    </source>
</evidence>
<evidence type="ECO:0000256" key="6">
    <source>
        <dbReference type="RuleBase" id="RU365059"/>
    </source>
</evidence>
<dbReference type="VEuPathDB" id="CryptoDB:CHUDEA6_4270"/>
<dbReference type="InterPro" id="IPR030228">
    <property type="entry name" value="Gpn3"/>
</dbReference>
<comment type="function">
    <text evidence="6">Small GTPase required for proper nuclear import of RNA polymerase II and III (RNAPII and RNAPIII). May act at an RNAP assembly step prior to nuclear import.</text>
</comment>
<dbReference type="Pfam" id="PF03029">
    <property type="entry name" value="ATP_bind_1"/>
    <property type="match status" value="1"/>
</dbReference>
<dbReference type="Proteomes" id="UP001429100">
    <property type="component" value="Unassembled WGS sequence"/>
</dbReference>
<accession>A0A0S4TJB9</accession>
<gene>
    <name evidence="7" type="ORF">CHUDEA6_4270</name>
    <name evidence="8" type="ORF">GY17_00000447</name>
</gene>
<sequence length="267" mass="30027">MRFAQLVVGPAGSGKSTYCSTIQKHCEVIGRTCHVVNLDPAAEHFNYVSQLDIRDLISLNDVMEEIHLGPNGGQVFAMEYFIENLDWLEEQLNKNFGDNDYVLFDCPGQIELFTHLPVMRILVTALQRWDFRICGVYCLDVGFLTDASKFVAGSVSALSTMIQLEIPHVNVITKCDIVQDENLVSSFLQKDSLTLISDLEKVTPSHIMPLNVALANLLEDYSIVSYVPLKPDDEDSVSNVLLSIDMNLQFHEEQDPTMNFDINGDEY</sequence>
<dbReference type="SUPFAM" id="SSF52540">
    <property type="entry name" value="P-loop containing nucleoside triphosphate hydrolases"/>
    <property type="match status" value="1"/>
</dbReference>
<name>A0A0S4TJB9_CRYHO</name>
<dbReference type="EMBL" id="LN877952">
    <property type="protein sequence ID" value="CUV06853.1"/>
    <property type="molecule type" value="Genomic_DNA"/>
</dbReference>
<keyword evidence="3 6" id="KW-0547">Nucleotide-binding</keyword>
<dbReference type="PANTHER" id="PTHR21231:SF7">
    <property type="entry name" value="GPN-LOOP GTPASE 3"/>
    <property type="match status" value="1"/>
</dbReference>
<keyword evidence="5 6" id="KW-0342">GTP-binding</keyword>
<proteinExistence type="inferred from homology"/>
<comment type="subunit">
    <text evidence="6">Binds to RNA polymerase II (RNAPII).</text>
</comment>
<dbReference type="VEuPathDB" id="CryptoDB:Chro.60489"/>
<dbReference type="PANTHER" id="PTHR21231">
    <property type="entry name" value="XPA-BINDING PROTEIN 1-RELATED"/>
    <property type="match status" value="1"/>
</dbReference>
<dbReference type="InterPro" id="IPR004130">
    <property type="entry name" value="Gpn"/>
</dbReference>
<evidence type="ECO:0000256" key="5">
    <source>
        <dbReference type="ARBA" id="ARBA00023134"/>
    </source>
</evidence>
<dbReference type="Proteomes" id="UP000199752">
    <property type="component" value="Chromosome 6"/>
</dbReference>
<dbReference type="OrthoDB" id="5839at2759"/>
<evidence type="ECO:0000313" key="9">
    <source>
        <dbReference type="Proteomes" id="UP001429100"/>
    </source>
</evidence>
<keyword evidence="4 6" id="KW-0378">Hydrolase</keyword>
<dbReference type="AlphaFoldDB" id="A0A0S4TJB9"/>
<evidence type="ECO:0000256" key="4">
    <source>
        <dbReference type="ARBA" id="ARBA00022801"/>
    </source>
</evidence>
<evidence type="ECO:0000256" key="3">
    <source>
        <dbReference type="ARBA" id="ARBA00022741"/>
    </source>
</evidence>
<dbReference type="EMBL" id="JTAI01000007">
    <property type="protein sequence ID" value="PPS97880.1"/>
    <property type="molecule type" value="Genomic_DNA"/>
</dbReference>
<protein>
    <recommendedName>
        <fullName evidence="2 6">GPN-loop GTPase 3</fullName>
    </recommendedName>
</protein>
<dbReference type="VEuPathDB" id="CryptoDB:GY17_00000447"/>
<comment type="similarity">
    <text evidence="1 6">Belongs to the GPN-loop GTPase family.</text>
</comment>
<dbReference type="VEuPathDB" id="CryptoDB:ChTU502y2012_417g0100"/>
<evidence type="ECO:0000313" key="8">
    <source>
        <dbReference type="EMBL" id="PPS97880.1"/>
    </source>
</evidence>
<evidence type="ECO:0000313" key="7">
    <source>
        <dbReference type="EMBL" id="CUV06853.1"/>
    </source>
</evidence>
<dbReference type="FunFam" id="3.40.50.300:FF:000338">
    <property type="entry name" value="GPN-loop GTPase 2"/>
    <property type="match status" value="1"/>
</dbReference>
<dbReference type="InterPro" id="IPR027417">
    <property type="entry name" value="P-loop_NTPase"/>
</dbReference>
<dbReference type="GO" id="GO:0005525">
    <property type="term" value="F:GTP binding"/>
    <property type="evidence" value="ECO:0007669"/>
    <property type="project" value="UniProtKB-KW"/>
</dbReference>
<organism evidence="7">
    <name type="scientific">Cryptosporidium hominis</name>
    <dbReference type="NCBI Taxonomy" id="237895"/>
    <lineage>
        <taxon>Eukaryota</taxon>
        <taxon>Sar</taxon>
        <taxon>Alveolata</taxon>
        <taxon>Apicomplexa</taxon>
        <taxon>Conoidasida</taxon>
        <taxon>Coccidia</taxon>
        <taxon>Eucoccidiorida</taxon>
        <taxon>Eimeriorina</taxon>
        <taxon>Cryptosporidiidae</taxon>
        <taxon>Cryptosporidium</taxon>
    </lineage>
</organism>